<dbReference type="Proteomes" id="UP000765509">
    <property type="component" value="Unassembled WGS sequence"/>
</dbReference>
<organism evidence="1 2">
    <name type="scientific">Austropuccinia psidii MF-1</name>
    <dbReference type="NCBI Taxonomy" id="1389203"/>
    <lineage>
        <taxon>Eukaryota</taxon>
        <taxon>Fungi</taxon>
        <taxon>Dikarya</taxon>
        <taxon>Basidiomycota</taxon>
        <taxon>Pucciniomycotina</taxon>
        <taxon>Pucciniomycetes</taxon>
        <taxon>Pucciniales</taxon>
        <taxon>Sphaerophragmiaceae</taxon>
        <taxon>Austropuccinia</taxon>
    </lineage>
</organism>
<evidence type="ECO:0000313" key="2">
    <source>
        <dbReference type="Proteomes" id="UP000765509"/>
    </source>
</evidence>
<keyword evidence="2" id="KW-1185">Reference proteome</keyword>
<sequence length="117" mass="13221">MGHVILNDLQHKDDQAQETSPSIYCVSDPPDTPDPVFHTTHDKCLQQAMCVDLQITWLTNSVTLVSTVGVQTSHIQGVWLVLAQLLCQQRHTNWQSQQGLGTHYQCEQVSQVQFVEH</sequence>
<dbReference type="EMBL" id="AVOT02000005">
    <property type="protein sequence ID" value="MBW0460351.1"/>
    <property type="molecule type" value="Genomic_DNA"/>
</dbReference>
<dbReference type="AlphaFoldDB" id="A0A9Q3B7V9"/>
<protein>
    <submittedName>
        <fullName evidence="1">Uncharacterized protein</fullName>
    </submittedName>
</protein>
<name>A0A9Q3B7V9_9BASI</name>
<evidence type="ECO:0000313" key="1">
    <source>
        <dbReference type="EMBL" id="MBW0460351.1"/>
    </source>
</evidence>
<gene>
    <name evidence="1" type="ORF">O181_000066</name>
</gene>
<accession>A0A9Q3B7V9</accession>
<reference evidence="1" key="1">
    <citation type="submission" date="2021-03" db="EMBL/GenBank/DDBJ databases">
        <title>Draft genome sequence of rust myrtle Austropuccinia psidii MF-1, a brazilian biotype.</title>
        <authorList>
            <person name="Quecine M.C."/>
            <person name="Pachon D.M.R."/>
            <person name="Bonatelli M.L."/>
            <person name="Correr F.H."/>
            <person name="Franceschini L.M."/>
            <person name="Leite T.F."/>
            <person name="Margarido G.R.A."/>
            <person name="Almeida C.A."/>
            <person name="Ferrarezi J.A."/>
            <person name="Labate C.A."/>
        </authorList>
    </citation>
    <scope>NUCLEOTIDE SEQUENCE</scope>
    <source>
        <strain evidence="1">MF-1</strain>
    </source>
</reference>
<comment type="caution">
    <text evidence="1">The sequence shown here is derived from an EMBL/GenBank/DDBJ whole genome shotgun (WGS) entry which is preliminary data.</text>
</comment>
<proteinExistence type="predicted"/>